<sequence length="1441" mass="152362">MNRVNHQKTMLTLFFALVCAMTSVAQTFSDNGFNFNVLSTNPNEVEVTGGNDGSSPLAIPSTATDGNGIVYTVTTIGNSAYRNGAGNGVILPNTITTIGFRAFRDNGGLTTITLPASVTTIGGEAFFGGGLNEVIALGTTPASINNSSFGNRSNVDLTVPNGLEETYRLAGWTGFNTVNGEIPIGGTFEVGDLRYRVTSQSPKEVEVAARLNGIVDVVIPVSVLEPQLGDTYAVTAVGNRAFRNAGINTVVFSNSIETIKNEAFELNNLTTITLPTSVTTIESEAFNLNALTEVISQAVAAPSIQTNSIVNRGDISLTIPSGSEAAYVNGGWTGFFSINGTPFIGSDFSVDGFNYRINGVNPNTAEIRGGDSGIVDLVVPSSTTKNSISFTVTSIGNRAFRNRGLNSVVFPASITAIGDEAFELNNLTSVTIPAAVTSIGLRAFINNNLTQLTFESGPETIGESAFRGNQLTSVSIPNGTVTIGNGAFFSNSISSLSLPTSLDIIDREAFRNNQLTSVVIPTGVITIGRNAFIENSISSLVLPSTVETIDVDAFRNNQLTSVTLPSSLTTLESGAFRNNQLTSIVIPDGVTVINSATFRDNNLVTVTLPANLQTIRNDSFRNNEIESISFPASLTELQGFAFRNNNLTSVTIPTTISTIEAHTFSENQLTDIVIPTNITFIGNDAFTSNPINTLTADNATPATITSSSFGTRNTINLIIIPNQQTVIDDYVAANWTGFKSVNGEFQLGARFTEGDLRYEVTNTSPNEVKVLNRATAVQTINIPATVTESSLGTNFNVTAIENAAFQNSDITAVTLGANLETIGNNAFQGGSLTTIDAQGTTPATITATSFGDRSLIDLTVLFGLETTYANAGWTGFRTVNGQLSDGAVGTTFVDGGITFEITSLSPNEVTVVGGSVTGDLVIPAQANLNTNTFSVLTISDNAFQDDAITSVTLPASITTIGANAFTTISLEEVIALGTTPATIETNSFGINENISLTIPSGTETAYATAGWTGFFSVNGSGPSVGSTFSVGGIRYEIVTLSPNTVKAIAKSGEVPNGDYIFPELLSKNGVDFSITTIGNSAFRNRGVRTISFPSTVTTLEFRAFRDNGSLTHVTLPATITSVGAEAFFDTGLVEVISETTTPSNISNGSFGNKTKIDLFIPQGTTQAYLDANWTGFKSIVEEGTVILEPKVFLQGAFFNPTTGEENLMRDDLRVAGIIPTTSPYTDGITCNASVFNTTGTNAIVDWVFVELRDANDNTTVVESRSALLQRDGDIVDVNGGGILKFTSPLDNYFVAIHHRNHLGIMSNTALQLDGNRVNLDFTDAINPITFGSNAQTTAGMPTDTLGMWTGNVNGDTIVQYSGVSPDAPAILSLVLNDVGNFLNFSTFVVNGYDENDLNLDGNIQYEGVSPDAPFILQNVLAHPGNFLNFSTFQIQEQLPEN</sequence>
<protein>
    <submittedName>
        <fullName evidence="2">Leucine rich repeat (LRR) protein</fullName>
    </submittedName>
</protein>
<keyword evidence="1" id="KW-0732">Signal</keyword>
<dbReference type="SUPFAM" id="SSF52058">
    <property type="entry name" value="L domain-like"/>
    <property type="match status" value="1"/>
</dbReference>
<reference evidence="2 3" key="1">
    <citation type="submission" date="2018-04" db="EMBL/GenBank/DDBJ databases">
        <title>Genomic Encyclopedia of Archaeal and Bacterial Type Strains, Phase II (KMG-II): from individual species to whole genera.</title>
        <authorList>
            <person name="Goeker M."/>
        </authorList>
    </citation>
    <scope>NUCLEOTIDE SEQUENCE [LARGE SCALE GENOMIC DNA]</scope>
    <source>
        <strain evidence="2 3">DSM 25731</strain>
    </source>
</reference>
<feature type="signal peptide" evidence="1">
    <location>
        <begin position="1"/>
        <end position="25"/>
    </location>
</feature>
<organism evidence="2 3">
    <name type="scientific">Kordia periserrulae</name>
    <dbReference type="NCBI Taxonomy" id="701523"/>
    <lineage>
        <taxon>Bacteria</taxon>
        <taxon>Pseudomonadati</taxon>
        <taxon>Bacteroidota</taxon>
        <taxon>Flavobacteriia</taxon>
        <taxon>Flavobacteriales</taxon>
        <taxon>Flavobacteriaceae</taxon>
        <taxon>Kordia</taxon>
    </lineage>
</organism>
<proteinExistence type="predicted"/>
<dbReference type="Proteomes" id="UP000244090">
    <property type="component" value="Unassembled WGS sequence"/>
</dbReference>
<dbReference type="InterPro" id="IPR032675">
    <property type="entry name" value="LRR_dom_sf"/>
</dbReference>
<dbReference type="EMBL" id="QBKT01000009">
    <property type="protein sequence ID" value="PTX59487.1"/>
    <property type="molecule type" value="Genomic_DNA"/>
</dbReference>
<dbReference type="Gene3D" id="3.80.10.10">
    <property type="entry name" value="Ribonuclease Inhibitor"/>
    <property type="match status" value="7"/>
</dbReference>
<name>A0A2T6BU38_9FLAO</name>
<accession>A0A2T6BU38</accession>
<evidence type="ECO:0000313" key="3">
    <source>
        <dbReference type="Proteomes" id="UP000244090"/>
    </source>
</evidence>
<feature type="chain" id="PRO_5015717149" evidence="1">
    <location>
        <begin position="26"/>
        <end position="1441"/>
    </location>
</feature>
<evidence type="ECO:0000256" key="1">
    <source>
        <dbReference type="SAM" id="SignalP"/>
    </source>
</evidence>
<keyword evidence="3" id="KW-1185">Reference proteome</keyword>
<dbReference type="PANTHER" id="PTHR45661">
    <property type="entry name" value="SURFACE ANTIGEN"/>
    <property type="match status" value="1"/>
</dbReference>
<dbReference type="InterPro" id="IPR026906">
    <property type="entry name" value="LRR_5"/>
</dbReference>
<evidence type="ECO:0000313" key="2">
    <source>
        <dbReference type="EMBL" id="PTX59487.1"/>
    </source>
</evidence>
<comment type="caution">
    <text evidence="2">The sequence shown here is derived from an EMBL/GenBank/DDBJ whole genome shotgun (WGS) entry which is preliminary data.</text>
</comment>
<dbReference type="PANTHER" id="PTHR45661:SF3">
    <property type="entry name" value="IG-LIKE DOMAIN-CONTAINING PROTEIN"/>
    <property type="match status" value="1"/>
</dbReference>
<dbReference type="InterPro" id="IPR053139">
    <property type="entry name" value="Surface_bspA-like"/>
</dbReference>
<gene>
    <name evidence="2" type="ORF">C8N46_10976</name>
</gene>
<dbReference type="Pfam" id="PF13306">
    <property type="entry name" value="LRR_5"/>
    <property type="match status" value="7"/>
</dbReference>